<evidence type="ECO:0000256" key="2">
    <source>
        <dbReference type="ARBA" id="ARBA00022448"/>
    </source>
</evidence>
<evidence type="ECO:0000256" key="5">
    <source>
        <dbReference type="ARBA" id="ARBA00022989"/>
    </source>
</evidence>
<dbReference type="SUPFAM" id="SSF161098">
    <property type="entry name" value="MetI-like"/>
    <property type="match status" value="1"/>
</dbReference>
<comment type="caution">
    <text evidence="9">The sequence shown here is derived from an EMBL/GenBank/DDBJ whole genome shotgun (WGS) entry which is preliminary data.</text>
</comment>
<keyword evidence="6 7" id="KW-0472">Membrane</keyword>
<feature type="transmembrane region" description="Helical" evidence="7">
    <location>
        <begin position="230"/>
        <end position="253"/>
    </location>
</feature>
<evidence type="ECO:0000256" key="1">
    <source>
        <dbReference type="ARBA" id="ARBA00004651"/>
    </source>
</evidence>
<dbReference type="Pfam" id="PF00528">
    <property type="entry name" value="BPD_transp_1"/>
    <property type="match status" value="1"/>
</dbReference>
<feature type="transmembrane region" description="Helical" evidence="7">
    <location>
        <begin position="145"/>
        <end position="166"/>
    </location>
</feature>
<protein>
    <submittedName>
        <fullName evidence="9">NitT/TauT family transport system permease protein</fullName>
    </submittedName>
</protein>
<dbReference type="RefSeq" id="WP_145633591.1">
    <property type="nucleotide sequence ID" value="NZ_VIWP01000001.1"/>
</dbReference>
<dbReference type="InterPro" id="IPR035906">
    <property type="entry name" value="MetI-like_sf"/>
</dbReference>
<evidence type="ECO:0000313" key="10">
    <source>
        <dbReference type="Proteomes" id="UP000320653"/>
    </source>
</evidence>
<dbReference type="AlphaFoldDB" id="A0A561R9N0"/>
<feature type="transmembrane region" description="Helical" evidence="7">
    <location>
        <begin position="78"/>
        <end position="104"/>
    </location>
</feature>
<sequence>MTLVATQAPAREAMSVEKKARFLQVGLLVFGLAFWEMAMRTGLMAYLVPNPGFWFSSPSAIATLIWKLAVNGQLWNHVWLTFSATLIGLGLGAVIGILLGVLMAQSTRLETLFDPIWSALNALPKVALAPAFAASFGIGIASKSALAVAIVVFVFLFNTTAGLRAINPTLICNLKLMGASRLQILRMAMLPSLVRWLYGALRISLGLALTAVVVGEFVAARGGIGFIIQYGFGMFNVTWCYAGIVLLGIIALATDAAMRIGEYYLTRWERS</sequence>
<dbReference type="InterPro" id="IPR000515">
    <property type="entry name" value="MetI-like"/>
</dbReference>
<keyword evidence="5 7" id="KW-1133">Transmembrane helix</keyword>
<dbReference type="Gene3D" id="1.10.3720.10">
    <property type="entry name" value="MetI-like"/>
    <property type="match status" value="1"/>
</dbReference>
<comment type="subcellular location">
    <subcellularLocation>
        <location evidence="1 7">Cell membrane</location>
        <topology evidence="1 7">Multi-pass membrane protein</topology>
    </subcellularLocation>
</comment>
<evidence type="ECO:0000256" key="6">
    <source>
        <dbReference type="ARBA" id="ARBA00023136"/>
    </source>
</evidence>
<evidence type="ECO:0000256" key="3">
    <source>
        <dbReference type="ARBA" id="ARBA00022475"/>
    </source>
</evidence>
<feature type="transmembrane region" description="Helical" evidence="7">
    <location>
        <begin position="44"/>
        <end position="66"/>
    </location>
</feature>
<name>A0A561R9N0_9HYPH</name>
<keyword evidence="3" id="KW-1003">Cell membrane</keyword>
<feature type="transmembrane region" description="Helical" evidence="7">
    <location>
        <begin position="20"/>
        <end position="38"/>
    </location>
</feature>
<dbReference type="CDD" id="cd06261">
    <property type="entry name" value="TM_PBP2"/>
    <property type="match status" value="1"/>
</dbReference>
<dbReference type="GO" id="GO:0055085">
    <property type="term" value="P:transmembrane transport"/>
    <property type="evidence" value="ECO:0007669"/>
    <property type="project" value="InterPro"/>
</dbReference>
<organism evidence="9 10">
    <name type="scientific">Neorhizobium alkalisoli</name>
    <dbReference type="NCBI Taxonomy" id="528178"/>
    <lineage>
        <taxon>Bacteria</taxon>
        <taxon>Pseudomonadati</taxon>
        <taxon>Pseudomonadota</taxon>
        <taxon>Alphaproteobacteria</taxon>
        <taxon>Hyphomicrobiales</taxon>
        <taxon>Rhizobiaceae</taxon>
        <taxon>Rhizobium/Agrobacterium group</taxon>
        <taxon>Neorhizobium</taxon>
    </lineage>
</organism>
<comment type="similarity">
    <text evidence="7">Belongs to the binding-protein-dependent transport system permease family.</text>
</comment>
<evidence type="ECO:0000259" key="8">
    <source>
        <dbReference type="PROSITE" id="PS50928"/>
    </source>
</evidence>
<dbReference type="Proteomes" id="UP000320653">
    <property type="component" value="Unassembled WGS sequence"/>
</dbReference>
<dbReference type="PROSITE" id="PS50928">
    <property type="entry name" value="ABC_TM1"/>
    <property type="match status" value="1"/>
</dbReference>
<dbReference type="PANTHER" id="PTHR30151:SF20">
    <property type="entry name" value="ABC TRANSPORTER PERMEASE PROTEIN HI_0355-RELATED"/>
    <property type="match status" value="1"/>
</dbReference>
<feature type="domain" description="ABC transmembrane type-1" evidence="8">
    <location>
        <begin position="78"/>
        <end position="258"/>
    </location>
</feature>
<dbReference type="PANTHER" id="PTHR30151">
    <property type="entry name" value="ALKANE SULFONATE ABC TRANSPORTER-RELATED, MEMBRANE SUBUNIT"/>
    <property type="match status" value="1"/>
</dbReference>
<dbReference type="EMBL" id="VIWP01000001">
    <property type="protein sequence ID" value="TWF59320.1"/>
    <property type="molecule type" value="Genomic_DNA"/>
</dbReference>
<reference evidence="9 10" key="1">
    <citation type="submission" date="2019-06" db="EMBL/GenBank/DDBJ databases">
        <title>Sorghum-associated microbial communities from plants grown in Nebraska, USA.</title>
        <authorList>
            <person name="Schachtman D."/>
        </authorList>
    </citation>
    <scope>NUCLEOTIDE SEQUENCE [LARGE SCALE GENOMIC DNA]</scope>
    <source>
        <strain evidence="9 10">1225</strain>
    </source>
</reference>
<keyword evidence="2 7" id="KW-0813">Transport</keyword>
<evidence type="ECO:0000256" key="4">
    <source>
        <dbReference type="ARBA" id="ARBA00022692"/>
    </source>
</evidence>
<dbReference type="OrthoDB" id="9799271at2"/>
<gene>
    <name evidence="9" type="ORF">FHW37_1011126</name>
</gene>
<proteinExistence type="inferred from homology"/>
<feature type="transmembrane region" description="Helical" evidence="7">
    <location>
        <begin position="196"/>
        <end position="218"/>
    </location>
</feature>
<accession>A0A561R9N0</accession>
<evidence type="ECO:0000256" key="7">
    <source>
        <dbReference type="RuleBase" id="RU363032"/>
    </source>
</evidence>
<keyword evidence="4 7" id="KW-0812">Transmembrane</keyword>
<evidence type="ECO:0000313" key="9">
    <source>
        <dbReference type="EMBL" id="TWF59320.1"/>
    </source>
</evidence>
<keyword evidence="10" id="KW-1185">Reference proteome</keyword>
<dbReference type="GO" id="GO:0005886">
    <property type="term" value="C:plasma membrane"/>
    <property type="evidence" value="ECO:0007669"/>
    <property type="project" value="UniProtKB-SubCell"/>
</dbReference>